<comment type="similarity">
    <text evidence="2 6">Belongs to the eukaryotic ribosomal protein eL8 family.</text>
</comment>
<evidence type="ECO:0000256" key="6">
    <source>
        <dbReference type="RuleBase" id="RU366039"/>
    </source>
</evidence>
<evidence type="ECO:0000313" key="9">
    <source>
        <dbReference type="Proteomes" id="UP001334084"/>
    </source>
</evidence>
<evidence type="ECO:0000313" key="8">
    <source>
        <dbReference type="EMBL" id="WUR03151.1"/>
    </source>
</evidence>
<dbReference type="InterPro" id="IPR018492">
    <property type="entry name" value="Ribosomal_eL8/Nhp2"/>
</dbReference>
<dbReference type="GeneID" id="90540956"/>
<evidence type="ECO:0000256" key="2">
    <source>
        <dbReference type="ARBA" id="ARBA00007337"/>
    </source>
</evidence>
<dbReference type="InterPro" id="IPR004038">
    <property type="entry name" value="Ribosomal_eL8/eL30/eS12/Gad45"/>
</dbReference>
<comment type="function">
    <text evidence="6">Required for ribosome biogenesis. Part of a complex which catalyzes pseudouridylation of rRNA. This involves the isomerization of uridine such that the ribose is subsequently attached to C5, instead of the normal N1. Pseudouridine ('psi') residues may serve to stabilize the conformation of rRNAs.</text>
</comment>
<dbReference type="GO" id="GO:0003723">
    <property type="term" value="F:RNA binding"/>
    <property type="evidence" value="ECO:0007669"/>
    <property type="project" value="UniProtKB-UniRule"/>
</dbReference>
<keyword evidence="4 6" id="KW-0539">Nucleus</keyword>
<dbReference type="KEGG" id="vnx:VNE69_03360"/>
<comment type="function">
    <text evidence="6">Common component of the spliceosome and rRNA processing machinery.</text>
</comment>
<dbReference type="InterPro" id="IPR050257">
    <property type="entry name" value="eL8/uL1-like"/>
</dbReference>
<evidence type="ECO:0000256" key="1">
    <source>
        <dbReference type="ARBA" id="ARBA00004604"/>
    </source>
</evidence>
<accession>A0AAX4JBA6</accession>
<dbReference type="Pfam" id="PF01248">
    <property type="entry name" value="Ribosomal_L7Ae"/>
    <property type="match status" value="1"/>
</dbReference>
<proteinExistence type="inferred from homology"/>
<dbReference type="AlphaFoldDB" id="A0AAX4JBA6"/>
<name>A0AAX4JBA6_9MICR</name>
<dbReference type="InterPro" id="IPR002415">
    <property type="entry name" value="H/ACA_rnp_Nhp2-like"/>
</dbReference>
<evidence type="ECO:0000259" key="7">
    <source>
        <dbReference type="Pfam" id="PF01248"/>
    </source>
</evidence>
<evidence type="ECO:0000256" key="3">
    <source>
        <dbReference type="ARBA" id="ARBA00022884"/>
    </source>
</evidence>
<dbReference type="SUPFAM" id="SSF55315">
    <property type="entry name" value="L30e-like"/>
    <property type="match status" value="1"/>
</dbReference>
<dbReference type="PRINTS" id="PR00881">
    <property type="entry name" value="L7ARS6FAMILY"/>
</dbReference>
<dbReference type="Gene3D" id="3.30.1330.30">
    <property type="match status" value="1"/>
</dbReference>
<dbReference type="InterPro" id="IPR029064">
    <property type="entry name" value="Ribosomal_eL30-like_sf"/>
</dbReference>
<comment type="subcellular location">
    <subcellularLocation>
        <location evidence="1 6">Nucleus</location>
        <location evidence="1 6">Nucleolus</location>
    </subcellularLocation>
</comment>
<dbReference type="EMBL" id="CP142728">
    <property type="protein sequence ID" value="WUR03151.1"/>
    <property type="molecule type" value="Genomic_DNA"/>
</dbReference>
<gene>
    <name evidence="8" type="ORF">VNE69_03360</name>
</gene>
<keyword evidence="9" id="KW-1185">Reference proteome</keyword>
<protein>
    <recommendedName>
        <fullName evidence="6">H/ACA ribonucleoprotein complex subunit 2</fullName>
    </recommendedName>
    <alternativeName>
        <fullName evidence="6">Nucleolar protein family A member 2</fullName>
    </alternativeName>
</protein>
<evidence type="ECO:0000256" key="5">
    <source>
        <dbReference type="ARBA" id="ARBA00023274"/>
    </source>
</evidence>
<dbReference type="GO" id="GO:0031120">
    <property type="term" value="P:snRNA pseudouridine synthesis"/>
    <property type="evidence" value="ECO:0007669"/>
    <property type="project" value="UniProtKB-UniRule"/>
</dbReference>
<dbReference type="Proteomes" id="UP001334084">
    <property type="component" value="Chromosome 3"/>
</dbReference>
<keyword evidence="5 6" id="KW-0687">Ribonucleoprotein</keyword>
<organism evidence="8 9">
    <name type="scientific">Vairimorpha necatrix</name>
    <dbReference type="NCBI Taxonomy" id="6039"/>
    <lineage>
        <taxon>Eukaryota</taxon>
        <taxon>Fungi</taxon>
        <taxon>Fungi incertae sedis</taxon>
        <taxon>Microsporidia</taxon>
        <taxon>Nosematidae</taxon>
        <taxon>Vairimorpha</taxon>
    </lineage>
</organism>
<dbReference type="PRINTS" id="PR00883">
    <property type="entry name" value="NUCLEARHMG"/>
</dbReference>
<feature type="domain" description="Ribosomal protein eL8/eL30/eS12/Gadd45" evidence="7">
    <location>
        <begin position="16"/>
        <end position="106"/>
    </location>
</feature>
<keyword evidence="3 6" id="KW-0694">RNA-binding</keyword>
<dbReference type="RefSeq" id="XP_065329296.1">
    <property type="nucleotide sequence ID" value="XM_065473224.1"/>
</dbReference>
<evidence type="ECO:0000256" key="4">
    <source>
        <dbReference type="ARBA" id="ARBA00023242"/>
    </source>
</evidence>
<dbReference type="GO" id="GO:0000398">
    <property type="term" value="P:mRNA splicing, via spliceosome"/>
    <property type="evidence" value="ECO:0007669"/>
    <property type="project" value="UniProtKB-UniRule"/>
</dbReference>
<sequence>MEENHYESLNEDNCKKIYDFVMSMNKSKNIKKGVNEVTKCINKGTAHLVIIAVDAEPPEITFSLPLLCEDKGKKFAHVQSKRSLGKACSLERPVIACCVYIPKDKEGLRIEEKIKELLD</sequence>
<reference evidence="8" key="1">
    <citation type="journal article" date="2024" name="BMC Genomics">
        <title>Functional annotation of a divergent genome using sequence and structure-based similarity.</title>
        <authorList>
            <person name="Svedberg D."/>
            <person name="Winiger R.R."/>
            <person name="Berg A."/>
            <person name="Sharma H."/>
            <person name="Tellgren-Roth C."/>
            <person name="Debrunner-Vossbrinck B.A."/>
            <person name="Vossbrinck C.R."/>
            <person name="Barandun J."/>
        </authorList>
    </citation>
    <scope>NUCLEOTIDE SEQUENCE</scope>
    <source>
        <strain evidence="8">Illinois isolate</strain>
    </source>
</reference>
<dbReference type="PANTHER" id="PTHR23105">
    <property type="entry name" value="RIBOSOMAL PROTEIN L7AE FAMILY MEMBER"/>
    <property type="match status" value="1"/>
</dbReference>
<dbReference type="GO" id="GO:0031429">
    <property type="term" value="C:box H/ACA snoRNP complex"/>
    <property type="evidence" value="ECO:0007669"/>
    <property type="project" value="UniProtKB-UniRule"/>
</dbReference>